<comment type="subcellular location">
    <subcellularLocation>
        <location evidence="1">Golgi apparatus membrane</location>
        <topology evidence="1">Peripheral membrane protein</topology>
    </subcellularLocation>
</comment>
<dbReference type="EMBL" id="AMZH03003592">
    <property type="protein sequence ID" value="RRT71834.1"/>
    <property type="molecule type" value="Genomic_DNA"/>
</dbReference>
<name>A0A427A6L5_ENSVE</name>
<keyword evidence="6" id="KW-0333">Golgi apparatus</keyword>
<evidence type="ECO:0000256" key="3">
    <source>
        <dbReference type="ARBA" id="ARBA00020977"/>
    </source>
</evidence>
<comment type="similarity">
    <text evidence="2">Belongs to the COG2 family.</text>
</comment>
<evidence type="ECO:0000256" key="7">
    <source>
        <dbReference type="ARBA" id="ARBA00023136"/>
    </source>
</evidence>
<keyword evidence="7" id="KW-0472">Membrane</keyword>
<dbReference type="Pfam" id="PF06148">
    <property type="entry name" value="COG2_N"/>
    <property type="match status" value="1"/>
</dbReference>
<dbReference type="GO" id="GO:0007030">
    <property type="term" value="P:Golgi organization"/>
    <property type="evidence" value="ECO:0007669"/>
    <property type="project" value="InterPro"/>
</dbReference>
<accession>A0A427A6L5</accession>
<evidence type="ECO:0000256" key="4">
    <source>
        <dbReference type="ARBA" id="ARBA00022448"/>
    </source>
</evidence>
<gene>
    <name evidence="9" type="ORF">B296_00028700</name>
</gene>
<evidence type="ECO:0000256" key="5">
    <source>
        <dbReference type="ARBA" id="ARBA00022927"/>
    </source>
</evidence>
<reference evidence="9 10" key="1">
    <citation type="journal article" date="2014" name="Agronomy (Basel)">
        <title>A Draft Genome Sequence for Ensete ventricosum, the Drought-Tolerant Tree Against Hunger.</title>
        <authorList>
            <person name="Harrison J."/>
            <person name="Moore K.A."/>
            <person name="Paszkiewicz K."/>
            <person name="Jones T."/>
            <person name="Grant M."/>
            <person name="Ambacheew D."/>
            <person name="Muzemil S."/>
            <person name="Studholme D.J."/>
        </authorList>
    </citation>
    <scope>NUCLEOTIDE SEQUENCE [LARGE SCALE GENOMIC DNA]</scope>
</reference>
<dbReference type="GO" id="GO:0017119">
    <property type="term" value="C:Golgi transport complex"/>
    <property type="evidence" value="ECO:0007669"/>
    <property type="project" value="TreeGrafter"/>
</dbReference>
<keyword evidence="4" id="KW-0813">Transport</keyword>
<evidence type="ECO:0000256" key="6">
    <source>
        <dbReference type="ARBA" id="ARBA00023034"/>
    </source>
</evidence>
<dbReference type="InterPro" id="IPR024602">
    <property type="entry name" value="COG_su2_N"/>
</dbReference>
<evidence type="ECO:0000256" key="8">
    <source>
        <dbReference type="ARBA" id="ARBA00031344"/>
    </source>
</evidence>
<keyword evidence="5" id="KW-0653">Protein transport</keyword>
<evidence type="ECO:0000256" key="1">
    <source>
        <dbReference type="ARBA" id="ARBA00004395"/>
    </source>
</evidence>
<evidence type="ECO:0000313" key="9">
    <source>
        <dbReference type="EMBL" id="RRT71834.1"/>
    </source>
</evidence>
<dbReference type="PANTHER" id="PTHR12961:SF0">
    <property type="entry name" value="CONSERVED OLIGOMERIC GOLGI COMPLEX SUBUNIT 2"/>
    <property type="match status" value="1"/>
</dbReference>
<dbReference type="GO" id="GO:0000139">
    <property type="term" value="C:Golgi membrane"/>
    <property type="evidence" value="ECO:0007669"/>
    <property type="project" value="UniProtKB-SubCell"/>
</dbReference>
<dbReference type="AlphaFoldDB" id="A0A427A6L5"/>
<dbReference type="PANTHER" id="PTHR12961">
    <property type="entry name" value="CONSERVED OLIGOMERIC GOLGI COMPLEX COMPONENT 2"/>
    <property type="match status" value="1"/>
</dbReference>
<dbReference type="Proteomes" id="UP000287651">
    <property type="component" value="Unassembled WGS sequence"/>
</dbReference>
<comment type="caution">
    <text evidence="9">The sequence shown here is derived from an EMBL/GenBank/DDBJ whole genome shotgun (WGS) entry which is preliminary data.</text>
</comment>
<evidence type="ECO:0000256" key="2">
    <source>
        <dbReference type="ARBA" id="ARBA00007603"/>
    </source>
</evidence>
<dbReference type="GO" id="GO:0015031">
    <property type="term" value="P:protein transport"/>
    <property type="evidence" value="ECO:0007669"/>
    <property type="project" value="UniProtKB-KW"/>
</dbReference>
<dbReference type="GO" id="GO:0006891">
    <property type="term" value="P:intra-Golgi vesicle-mediated transport"/>
    <property type="evidence" value="ECO:0007669"/>
    <property type="project" value="TreeGrafter"/>
</dbReference>
<organism evidence="9 10">
    <name type="scientific">Ensete ventricosum</name>
    <name type="common">Abyssinian banana</name>
    <name type="synonym">Musa ensete</name>
    <dbReference type="NCBI Taxonomy" id="4639"/>
    <lineage>
        <taxon>Eukaryota</taxon>
        <taxon>Viridiplantae</taxon>
        <taxon>Streptophyta</taxon>
        <taxon>Embryophyta</taxon>
        <taxon>Tracheophyta</taxon>
        <taxon>Spermatophyta</taxon>
        <taxon>Magnoliopsida</taxon>
        <taxon>Liliopsida</taxon>
        <taxon>Zingiberales</taxon>
        <taxon>Musaceae</taxon>
        <taxon>Ensete</taxon>
    </lineage>
</organism>
<protein>
    <recommendedName>
        <fullName evidence="3">Conserved oligomeric Golgi complex subunit 2</fullName>
    </recommendedName>
    <alternativeName>
        <fullName evidence="8">Component of oligomeric Golgi complex 2</fullName>
    </alternativeName>
</protein>
<evidence type="ECO:0000313" key="10">
    <source>
        <dbReference type="Proteomes" id="UP000287651"/>
    </source>
</evidence>
<proteinExistence type="inferred from homology"/>
<sequence>MTDLVTPRSPATDLFGDPIDAKPPWFKSSSFLRPDFVPESYVADLRSFVPLESLAAELRSHLADLKAELVDLINRDYADFVGLSTRLVDVDAAAGRMRAPLVEFRDKVAAFRAIVDAALVAIRSGLRQRAEASAAREILQLLLDTFHVVSKVTLNSSLSTLFLLL</sequence>
<dbReference type="InterPro" id="IPR009316">
    <property type="entry name" value="COG2"/>
</dbReference>